<dbReference type="InterPro" id="IPR023809">
    <property type="entry name" value="Thiopep_bacteriocin_synth_dom"/>
</dbReference>
<evidence type="ECO:0000259" key="2">
    <source>
        <dbReference type="Pfam" id="PF14028"/>
    </source>
</evidence>
<proteinExistence type="predicted"/>
<evidence type="ECO:0000259" key="1">
    <source>
        <dbReference type="Pfam" id="PF04738"/>
    </source>
</evidence>
<sequence length="1014" mass="114435">MYEALPADFFLLRRPLLSINDYISVQDQLQAGHPLDSILRTVYSAPHCRHAIYYASPALHQQLEGWMSNKLSVSPDFLLTLYRYFVRMATRATPFGLFAGVMHGQWLANPPANDSTATHLRPVARLSTDYLCHLVATLTQLPHIRAQLVYRPNATLWQSGGAYRYVGYTEDDGQLTYYQQETPTHPVLTQLLEIARPGASIAQLAGVVTQLGSTQPEAEDYVTALIDNYLLVPTLGVPLTGNDPLDTLMADLTALNGCQEIVAKLQAVQQILASHQPDTYTQIDTLLQPLGLTSPVVVQCDLLFQGPQQALPLALNHQINKLLPLLTRLALPKEIPLLQAFRTRFYERFGDQQVPLLLALDPDSGIGYGHEQAIPAPWLTQPPWPSAEAPAMPPPTLPTQELYRLYATAMHRQEQVVSLSRAQLEALLPAPPAALPYHAYLMVSLVEQANGADPLVLLKAMAGPSAANLIGRFAHLDPQLTAGLVDLAQREQQAYPDAVLAELVHLPESKTGNLLRRPQLRPYEIPVLTTSTLPLANQFALSDLSISVTHGQHITLHARPLHLPVLPRLSTAHNVHAGSLVHYRFLHDLQHQTENIRVIWQWGPLAELPFLPRIQCGQLVLCRARWQLKPGDIDTDAHWEQWRQTYRLPHFVMLGEDDNELAINTLSPLGLAQLRHSMKQAGHLTLVEWLDATQFTHAPQWSRELLIPIQATRVTPVPNPAISTTPAVVARRFLPGSEWVYLKLYAGAAVLDTLLLDGNVTTLVDTLQRKQLIDGWFFVRYADPETHLRLRFRCFPAKIGAAVKLINQWAARQTEVDQRIYRVQFDTYERELERYGTVTMAACEAWFGHDSAGVLRLMTLANQSQSEWERLRMGCLAVYALLTAWQKTLPEQIALVEEWRELFLHEFNADKPLRDSLNDLFRQQKPQLTLPDSIHEIDLVQILDHYTRQAAAFRAQHQTLTDPSVTEALLPHLTHMLINRLFPDDQRRHELVVYYFLHKLLKQWHFSKPPQPGV</sequence>
<reference evidence="3 4" key="1">
    <citation type="submission" date="2021-03" db="EMBL/GenBank/DDBJ databases">
        <title>Fibrella sp. HMF5036 genome sequencing and assembly.</title>
        <authorList>
            <person name="Kang H."/>
            <person name="Kim H."/>
            <person name="Bae S."/>
            <person name="Joh K."/>
        </authorList>
    </citation>
    <scope>NUCLEOTIDE SEQUENCE [LARGE SCALE GENOMIC DNA]</scope>
    <source>
        <strain evidence="3 4">HMF5036</strain>
    </source>
</reference>
<keyword evidence="4" id="KW-1185">Reference proteome</keyword>
<organism evidence="3 4">
    <name type="scientific">Fibrella aquatilis</name>
    <dbReference type="NCBI Taxonomy" id="2817059"/>
    <lineage>
        <taxon>Bacteria</taxon>
        <taxon>Pseudomonadati</taxon>
        <taxon>Bacteroidota</taxon>
        <taxon>Cytophagia</taxon>
        <taxon>Cytophagales</taxon>
        <taxon>Spirosomataceae</taxon>
        <taxon>Fibrella</taxon>
    </lineage>
</organism>
<dbReference type="RefSeq" id="WP_207336944.1">
    <property type="nucleotide sequence ID" value="NZ_JAFMYU010000016.1"/>
</dbReference>
<name>A0A939JXI0_9BACT</name>
<comment type="caution">
    <text evidence="3">The sequence shown here is derived from an EMBL/GenBank/DDBJ whole genome shotgun (WGS) entry which is preliminary data.</text>
</comment>
<dbReference type="Pfam" id="PF14028">
    <property type="entry name" value="Lant_dehydr_C"/>
    <property type="match status" value="1"/>
</dbReference>
<dbReference type="NCBIfam" id="TIGR03891">
    <property type="entry name" value="thiopep_ocin"/>
    <property type="match status" value="1"/>
</dbReference>
<protein>
    <submittedName>
        <fullName evidence="3">Lantibiotic dehydratase</fullName>
    </submittedName>
</protein>
<gene>
    <name evidence="3" type="ORF">J2I48_18355</name>
</gene>
<dbReference type="Proteomes" id="UP000664795">
    <property type="component" value="Unassembled WGS sequence"/>
</dbReference>
<accession>A0A939JXI0</accession>
<dbReference type="AlphaFoldDB" id="A0A939JXI0"/>
<dbReference type="EMBL" id="JAFMYU010000016">
    <property type="protein sequence ID" value="MBO0932977.1"/>
    <property type="molecule type" value="Genomic_DNA"/>
</dbReference>
<evidence type="ECO:0000313" key="4">
    <source>
        <dbReference type="Proteomes" id="UP000664795"/>
    </source>
</evidence>
<dbReference type="InterPro" id="IPR006827">
    <property type="entry name" value="Lant_deHydtase_N"/>
</dbReference>
<evidence type="ECO:0000313" key="3">
    <source>
        <dbReference type="EMBL" id="MBO0932977.1"/>
    </source>
</evidence>
<feature type="domain" description="Thiopeptide-type bacteriocin biosynthesis" evidence="2">
    <location>
        <begin position="739"/>
        <end position="1000"/>
    </location>
</feature>
<dbReference type="Pfam" id="PF04738">
    <property type="entry name" value="Lant_dehydr_N"/>
    <property type="match status" value="1"/>
</dbReference>
<feature type="domain" description="Lantibiotic dehydratase N-terminal" evidence="1">
    <location>
        <begin position="46"/>
        <end position="671"/>
    </location>
</feature>